<proteinExistence type="inferred from homology"/>
<dbReference type="eggNOG" id="COG2076">
    <property type="taxonomic scope" value="Bacteria"/>
</dbReference>
<gene>
    <name evidence="11" type="ordered locus">Isop_1043</name>
</gene>
<protein>
    <recommendedName>
        <fullName evidence="8">Guanidinium exporter</fullName>
    </recommendedName>
</protein>
<dbReference type="GO" id="GO:0005886">
    <property type="term" value="C:plasma membrane"/>
    <property type="evidence" value="ECO:0007669"/>
    <property type="project" value="UniProtKB-SubCell"/>
</dbReference>
<dbReference type="Proteomes" id="UP000008631">
    <property type="component" value="Chromosome"/>
</dbReference>
<organism evidence="11 12">
    <name type="scientific">Isosphaera pallida (strain ATCC 43644 / DSM 9630 / IS1B)</name>
    <dbReference type="NCBI Taxonomy" id="575540"/>
    <lineage>
        <taxon>Bacteria</taxon>
        <taxon>Pseudomonadati</taxon>
        <taxon>Planctomycetota</taxon>
        <taxon>Planctomycetia</taxon>
        <taxon>Isosphaerales</taxon>
        <taxon>Isosphaeraceae</taxon>
        <taxon>Isosphaera</taxon>
    </lineage>
</organism>
<feature type="transmembrane region" description="Helical" evidence="10">
    <location>
        <begin position="98"/>
        <end position="117"/>
    </location>
</feature>
<evidence type="ECO:0000256" key="9">
    <source>
        <dbReference type="RuleBase" id="RU003942"/>
    </source>
</evidence>
<dbReference type="AlphaFoldDB" id="E8R444"/>
<reference key="1">
    <citation type="submission" date="2010-11" db="EMBL/GenBank/DDBJ databases">
        <title>The complete sequence of chromosome of Isophaera pallida ATCC 43644.</title>
        <authorList>
            <consortium name="US DOE Joint Genome Institute (JGI-PGF)"/>
            <person name="Lucas S."/>
            <person name="Copeland A."/>
            <person name="Lapidus A."/>
            <person name="Bruce D."/>
            <person name="Goodwin L."/>
            <person name="Pitluck S."/>
            <person name="Kyrpides N."/>
            <person name="Mavromatis K."/>
            <person name="Pagani I."/>
            <person name="Ivanova N."/>
            <person name="Saunders E."/>
            <person name="Brettin T."/>
            <person name="Detter J.C."/>
            <person name="Han C."/>
            <person name="Tapia R."/>
            <person name="Land M."/>
            <person name="Hauser L."/>
            <person name="Markowitz V."/>
            <person name="Cheng J.-F."/>
            <person name="Hugenholtz P."/>
            <person name="Woyke T."/>
            <person name="Wu D."/>
            <person name="Eisen J.A."/>
        </authorList>
    </citation>
    <scope>NUCLEOTIDE SEQUENCE</scope>
    <source>
        <strain>ATCC 43644</strain>
    </source>
</reference>
<evidence type="ECO:0000256" key="6">
    <source>
        <dbReference type="ARBA" id="ARBA00023136"/>
    </source>
</evidence>
<keyword evidence="3" id="KW-1003">Cell membrane</keyword>
<evidence type="ECO:0000256" key="5">
    <source>
        <dbReference type="ARBA" id="ARBA00022989"/>
    </source>
</evidence>
<evidence type="ECO:0000256" key="3">
    <source>
        <dbReference type="ARBA" id="ARBA00022475"/>
    </source>
</evidence>
<dbReference type="FunCoup" id="E8R444">
    <property type="interactions" value="74"/>
</dbReference>
<dbReference type="SUPFAM" id="SSF103481">
    <property type="entry name" value="Multidrug resistance efflux transporter EmrE"/>
    <property type="match status" value="1"/>
</dbReference>
<evidence type="ECO:0000256" key="2">
    <source>
        <dbReference type="ARBA" id="ARBA00022448"/>
    </source>
</evidence>
<dbReference type="InterPro" id="IPR037185">
    <property type="entry name" value="EmrE-like"/>
</dbReference>
<keyword evidence="12" id="KW-1185">Reference proteome</keyword>
<feature type="transmembrane region" description="Helical" evidence="10">
    <location>
        <begin position="72"/>
        <end position="91"/>
    </location>
</feature>
<dbReference type="PANTHER" id="PTHR30561">
    <property type="entry name" value="SMR FAMILY PROTON-DEPENDENT DRUG EFFLUX TRANSPORTER SUGE"/>
    <property type="match status" value="1"/>
</dbReference>
<dbReference type="HOGENOM" id="CLU_133067_1_3_0"/>
<evidence type="ECO:0000313" key="11">
    <source>
        <dbReference type="EMBL" id="ADV61631.1"/>
    </source>
</evidence>
<comment type="similarity">
    <text evidence="7">Belongs to the drug/metabolite transporter (DMT) superfamily. Small multidrug resistance (SMR) (TC 2.A.7.1) family. Gdx/SugE subfamily.</text>
</comment>
<reference evidence="11 12" key="2">
    <citation type="journal article" date="2011" name="Stand. Genomic Sci.">
        <title>Complete genome sequence of Isosphaera pallida type strain (IS1B).</title>
        <authorList>
            <consortium name="US DOE Joint Genome Institute (JGI-PGF)"/>
            <person name="Goker M."/>
            <person name="Cleland D."/>
            <person name="Saunders E."/>
            <person name="Lapidus A."/>
            <person name="Nolan M."/>
            <person name="Lucas S."/>
            <person name="Hammon N."/>
            <person name="Deshpande S."/>
            <person name="Cheng J.F."/>
            <person name="Tapia R."/>
            <person name="Han C."/>
            <person name="Goodwin L."/>
            <person name="Pitluck S."/>
            <person name="Liolios K."/>
            <person name="Pagani I."/>
            <person name="Ivanova N."/>
            <person name="Mavromatis K."/>
            <person name="Pati A."/>
            <person name="Chen A."/>
            <person name="Palaniappan K."/>
            <person name="Land M."/>
            <person name="Hauser L."/>
            <person name="Chang Y.J."/>
            <person name="Jeffries C.D."/>
            <person name="Detter J.C."/>
            <person name="Beck B."/>
            <person name="Woyke T."/>
            <person name="Bristow J."/>
            <person name="Eisen J.A."/>
            <person name="Markowitz V."/>
            <person name="Hugenholtz P."/>
            <person name="Kyrpides N.C."/>
            <person name="Klenk H.P."/>
        </authorList>
    </citation>
    <scope>NUCLEOTIDE SEQUENCE [LARGE SCALE GENOMIC DNA]</scope>
    <source>
        <strain evidence="12">ATCC 43644 / DSM 9630 / IS1B</strain>
    </source>
</reference>
<dbReference type="InParanoid" id="E8R444"/>
<keyword evidence="5 10" id="KW-1133">Transmembrane helix</keyword>
<accession>E8R444</accession>
<name>E8R444_ISOPI</name>
<evidence type="ECO:0000256" key="1">
    <source>
        <dbReference type="ARBA" id="ARBA00004651"/>
    </source>
</evidence>
<dbReference type="OrthoDB" id="21828at2"/>
<feature type="transmembrane region" description="Helical" evidence="10">
    <location>
        <begin position="15"/>
        <end position="33"/>
    </location>
</feature>
<evidence type="ECO:0000256" key="7">
    <source>
        <dbReference type="ARBA" id="ARBA00038151"/>
    </source>
</evidence>
<dbReference type="InterPro" id="IPR000390">
    <property type="entry name" value="Small_drug/metabolite_transptr"/>
</dbReference>
<dbReference type="Pfam" id="PF00893">
    <property type="entry name" value="Multi_Drug_Res"/>
    <property type="match status" value="1"/>
</dbReference>
<dbReference type="RefSeq" id="WP_013563920.1">
    <property type="nucleotide sequence ID" value="NC_014962.1"/>
</dbReference>
<evidence type="ECO:0000313" key="12">
    <source>
        <dbReference type="Proteomes" id="UP000008631"/>
    </source>
</evidence>
<dbReference type="GO" id="GO:0022857">
    <property type="term" value="F:transmembrane transporter activity"/>
    <property type="evidence" value="ECO:0007669"/>
    <property type="project" value="InterPro"/>
</dbReference>
<dbReference type="EMBL" id="CP002353">
    <property type="protein sequence ID" value="ADV61631.1"/>
    <property type="molecule type" value="Genomic_DNA"/>
</dbReference>
<evidence type="ECO:0000256" key="4">
    <source>
        <dbReference type="ARBA" id="ARBA00022692"/>
    </source>
</evidence>
<dbReference type="KEGG" id="ipa:Isop_1043"/>
<keyword evidence="2" id="KW-0813">Transport</keyword>
<comment type="subcellular location">
    <subcellularLocation>
        <location evidence="1 9">Cell membrane</location>
        <topology evidence="1 9">Multi-pass membrane protein</topology>
    </subcellularLocation>
</comment>
<dbReference type="PANTHER" id="PTHR30561:SF0">
    <property type="entry name" value="GUANIDINIUM EXPORTER"/>
    <property type="match status" value="1"/>
</dbReference>
<dbReference type="FunFam" id="1.10.3730.20:FF:000001">
    <property type="entry name" value="Quaternary ammonium compound resistance transporter SugE"/>
    <property type="match status" value="1"/>
</dbReference>
<sequence length="118" mass="12142">MSLLNPHLPLTTGTAWLILILAGGFEVGFAVCLKLSEGFSKPLPTLGFAVFAALSFYLLTVAARVLPIGTAYAVWTGIGAFGTAVVGILLFKDSAAPARLALLVLLIGSVIGLKLVGD</sequence>
<keyword evidence="4 9" id="KW-0812">Transmembrane</keyword>
<keyword evidence="6 10" id="KW-0472">Membrane</keyword>
<dbReference type="InterPro" id="IPR045324">
    <property type="entry name" value="Small_multidrug_res"/>
</dbReference>
<evidence type="ECO:0000256" key="8">
    <source>
        <dbReference type="ARBA" id="ARBA00039168"/>
    </source>
</evidence>
<feature type="transmembrane region" description="Helical" evidence="10">
    <location>
        <begin position="45"/>
        <end position="66"/>
    </location>
</feature>
<evidence type="ECO:0000256" key="10">
    <source>
        <dbReference type="SAM" id="Phobius"/>
    </source>
</evidence>
<dbReference type="GO" id="GO:1990961">
    <property type="term" value="P:xenobiotic detoxification by transmembrane export across the plasma membrane"/>
    <property type="evidence" value="ECO:0007669"/>
    <property type="project" value="UniProtKB-ARBA"/>
</dbReference>
<dbReference type="Gene3D" id="1.10.3730.20">
    <property type="match status" value="1"/>
</dbReference>